<keyword evidence="6" id="KW-0627">Porphyrin biosynthesis</keyword>
<evidence type="ECO:0000256" key="3">
    <source>
        <dbReference type="ARBA" id="ARBA00022603"/>
    </source>
</evidence>
<protein>
    <recommendedName>
        <fullName evidence="2">uroporphyrinogen-III C-methyltransferase</fullName>
        <ecNumber evidence="2">2.1.1.107</ecNumber>
    </recommendedName>
</protein>
<keyword evidence="11" id="KW-1185">Reference proteome</keyword>
<dbReference type="RefSeq" id="WP_197052923.1">
    <property type="nucleotide sequence ID" value="NZ_BBIO01000013.1"/>
</dbReference>
<dbReference type="Gene3D" id="3.40.1010.10">
    <property type="entry name" value="Cobalt-precorrin-4 Transmethylase, Domain 1"/>
    <property type="match status" value="1"/>
</dbReference>
<dbReference type="Gene3D" id="3.30.950.10">
    <property type="entry name" value="Methyltransferase, Cobalt-precorrin-4 Transmethylase, Domain 2"/>
    <property type="match status" value="1"/>
</dbReference>
<evidence type="ECO:0000256" key="6">
    <source>
        <dbReference type="ARBA" id="ARBA00023244"/>
    </source>
</evidence>
<reference evidence="10 11" key="1">
    <citation type="submission" date="2014-07" db="EMBL/GenBank/DDBJ databases">
        <title>Tepidicaulis marinum gen. nov., sp. nov., a novel marine bacterium denitrifying nitrate to nitrous oxide strictly under microaerobic conditions.</title>
        <authorList>
            <person name="Takeuchi M."/>
            <person name="Yamagishi T."/>
            <person name="Kamagata Y."/>
            <person name="Oshima K."/>
            <person name="Hattori M."/>
            <person name="Katayama T."/>
            <person name="Hanada S."/>
            <person name="Tamaki H."/>
            <person name="Marumo K."/>
            <person name="Maeda H."/>
            <person name="Nedachi M."/>
            <person name="Iwasaki W."/>
            <person name="Suwa Y."/>
            <person name="Sakata S."/>
        </authorList>
    </citation>
    <scope>NUCLEOTIDE SEQUENCE [LARGE SCALE GENOMIC DNA]</scope>
    <source>
        <strain evidence="10 11">MA2</strain>
    </source>
</reference>
<keyword evidence="5" id="KW-0949">S-adenosyl-L-methionine</keyword>
<dbReference type="STRING" id="1333998.M2A_2389"/>
<dbReference type="GO" id="GO:0032259">
    <property type="term" value="P:methylation"/>
    <property type="evidence" value="ECO:0007669"/>
    <property type="project" value="UniProtKB-KW"/>
</dbReference>
<dbReference type="Proteomes" id="UP000028702">
    <property type="component" value="Unassembled WGS sequence"/>
</dbReference>
<evidence type="ECO:0000313" key="10">
    <source>
        <dbReference type="EMBL" id="GAK45890.1"/>
    </source>
</evidence>
<keyword evidence="3 8" id="KW-0489">Methyltransferase</keyword>
<dbReference type="Pfam" id="PF00590">
    <property type="entry name" value="TP_methylase"/>
    <property type="match status" value="1"/>
</dbReference>
<evidence type="ECO:0000256" key="5">
    <source>
        <dbReference type="ARBA" id="ARBA00022691"/>
    </source>
</evidence>
<evidence type="ECO:0000256" key="4">
    <source>
        <dbReference type="ARBA" id="ARBA00022679"/>
    </source>
</evidence>
<comment type="similarity">
    <text evidence="1 8">Belongs to the precorrin methyltransferase family.</text>
</comment>
<comment type="pathway">
    <text evidence="7">Porphyrin-containing compound metabolism; siroheme biosynthesis; precorrin-2 from uroporphyrinogen III: step 1/1.</text>
</comment>
<dbReference type="UniPathway" id="UPA00262">
    <property type="reaction ID" value="UER00211"/>
</dbReference>
<dbReference type="eggNOG" id="COG0007">
    <property type="taxonomic scope" value="Bacteria"/>
</dbReference>
<dbReference type="NCBIfam" id="TIGR01469">
    <property type="entry name" value="cobA_cysG_Cterm"/>
    <property type="match status" value="1"/>
</dbReference>
<dbReference type="PROSITE" id="PS00839">
    <property type="entry name" value="SUMT_1"/>
    <property type="match status" value="1"/>
</dbReference>
<dbReference type="EC" id="2.1.1.107" evidence="2"/>
<name>A0A081BCX2_9HYPH</name>
<dbReference type="CDD" id="cd11642">
    <property type="entry name" value="SUMT"/>
    <property type="match status" value="1"/>
</dbReference>
<evidence type="ECO:0000256" key="1">
    <source>
        <dbReference type="ARBA" id="ARBA00005879"/>
    </source>
</evidence>
<dbReference type="PROSITE" id="PS00840">
    <property type="entry name" value="SUMT_2"/>
    <property type="match status" value="1"/>
</dbReference>
<dbReference type="InterPro" id="IPR006366">
    <property type="entry name" value="CobA/CysG_C"/>
</dbReference>
<dbReference type="SUPFAM" id="SSF53790">
    <property type="entry name" value="Tetrapyrrole methylase"/>
    <property type="match status" value="1"/>
</dbReference>
<organism evidence="10 11">
    <name type="scientific">Tepidicaulis marinus</name>
    <dbReference type="NCBI Taxonomy" id="1333998"/>
    <lineage>
        <taxon>Bacteria</taxon>
        <taxon>Pseudomonadati</taxon>
        <taxon>Pseudomonadota</taxon>
        <taxon>Alphaproteobacteria</taxon>
        <taxon>Hyphomicrobiales</taxon>
        <taxon>Parvibaculaceae</taxon>
        <taxon>Tepidicaulis</taxon>
    </lineage>
</organism>
<evidence type="ECO:0000259" key="9">
    <source>
        <dbReference type="Pfam" id="PF00590"/>
    </source>
</evidence>
<dbReference type="InterPro" id="IPR050161">
    <property type="entry name" value="Siro_Cobalamin_biosynth"/>
</dbReference>
<dbReference type="PANTHER" id="PTHR45790:SF3">
    <property type="entry name" value="S-ADENOSYL-L-METHIONINE-DEPENDENT UROPORPHYRINOGEN III METHYLTRANSFERASE, CHLOROPLASTIC"/>
    <property type="match status" value="1"/>
</dbReference>
<dbReference type="InterPro" id="IPR003043">
    <property type="entry name" value="Uropor_MeTrfase_CS"/>
</dbReference>
<evidence type="ECO:0000256" key="8">
    <source>
        <dbReference type="RuleBase" id="RU003960"/>
    </source>
</evidence>
<sequence>MGHVHFVGAGPGNPELLTLRAARLLNEADTVLYDALVGPEILKMIRPGARRISVGKRAGCHSMGQSEINRRLVSEARRGGRVIRLKGGDPAIFGRLEEEVAALSAHGIGYDICPGITAASAAAASAGVPLTLRGKVRGVRFLTTASCPEEPNDTAWGRLAGGEETLAFYMARSALVRIARRLAAAGMSSSMPVLIVEAVSMPQERIRAATLAEVGAGALTADPAQPVLLMIGHALGAYADRKTSFTRVTALSHCA</sequence>
<dbReference type="PANTHER" id="PTHR45790">
    <property type="entry name" value="SIROHEME SYNTHASE-RELATED"/>
    <property type="match status" value="1"/>
</dbReference>
<dbReference type="EMBL" id="BBIO01000013">
    <property type="protein sequence ID" value="GAK45890.1"/>
    <property type="molecule type" value="Genomic_DNA"/>
</dbReference>
<dbReference type="InterPro" id="IPR035996">
    <property type="entry name" value="4pyrrol_Methylase_sf"/>
</dbReference>
<dbReference type="GO" id="GO:0004851">
    <property type="term" value="F:uroporphyrin-III C-methyltransferase activity"/>
    <property type="evidence" value="ECO:0007669"/>
    <property type="project" value="UniProtKB-EC"/>
</dbReference>
<keyword evidence="4 8" id="KW-0808">Transferase</keyword>
<dbReference type="InterPro" id="IPR014777">
    <property type="entry name" value="4pyrrole_Mease_sub1"/>
</dbReference>
<dbReference type="AlphaFoldDB" id="A0A081BCX2"/>
<dbReference type="GO" id="GO:0019354">
    <property type="term" value="P:siroheme biosynthetic process"/>
    <property type="evidence" value="ECO:0007669"/>
    <property type="project" value="UniProtKB-UniPathway"/>
</dbReference>
<evidence type="ECO:0000256" key="2">
    <source>
        <dbReference type="ARBA" id="ARBA00012162"/>
    </source>
</evidence>
<dbReference type="InterPro" id="IPR014776">
    <property type="entry name" value="4pyrrole_Mease_sub2"/>
</dbReference>
<comment type="caution">
    <text evidence="10">The sequence shown here is derived from an EMBL/GenBank/DDBJ whole genome shotgun (WGS) entry which is preliminary data.</text>
</comment>
<feature type="domain" description="Tetrapyrrole methylase" evidence="9">
    <location>
        <begin position="4"/>
        <end position="214"/>
    </location>
</feature>
<gene>
    <name evidence="10" type="ORF">M2A_2389</name>
</gene>
<evidence type="ECO:0000256" key="7">
    <source>
        <dbReference type="ARBA" id="ARBA00025705"/>
    </source>
</evidence>
<evidence type="ECO:0000313" key="11">
    <source>
        <dbReference type="Proteomes" id="UP000028702"/>
    </source>
</evidence>
<proteinExistence type="inferred from homology"/>
<dbReference type="InterPro" id="IPR000878">
    <property type="entry name" value="4pyrrol_Mease"/>
</dbReference>
<dbReference type="NCBIfam" id="NF004790">
    <property type="entry name" value="PRK06136.1"/>
    <property type="match status" value="1"/>
</dbReference>
<dbReference type="FunFam" id="3.40.1010.10:FF:000001">
    <property type="entry name" value="Siroheme synthase"/>
    <property type="match status" value="1"/>
</dbReference>
<accession>A0A081BCX2</accession>